<feature type="domain" description="Tify" evidence="4">
    <location>
        <begin position="134"/>
        <end position="185"/>
    </location>
</feature>
<dbReference type="InterPro" id="IPR056511">
    <property type="entry name" value="IDM1_C"/>
</dbReference>
<comment type="subcellular location">
    <subcellularLocation>
        <location evidence="1">Nucleus</location>
    </subcellularLocation>
</comment>
<dbReference type="PANTHER" id="PTHR46309:SF5">
    <property type="entry name" value="GNAT FAMILY ACETYLTRANSFERASE"/>
    <property type="match status" value="1"/>
</dbReference>
<name>A0AAV1SU30_9ROSI</name>
<keyword evidence="7" id="KW-1185">Reference proteome</keyword>
<evidence type="ECO:0000259" key="5">
    <source>
        <dbReference type="Pfam" id="PF23209"/>
    </source>
</evidence>
<dbReference type="Pfam" id="PF16135">
    <property type="entry name" value="TDBD"/>
    <property type="match status" value="1"/>
</dbReference>
<dbReference type="InterPro" id="IPR042163">
    <property type="entry name" value="PHF12"/>
</dbReference>
<evidence type="ECO:0000256" key="3">
    <source>
        <dbReference type="SAM" id="MobiDB-lite"/>
    </source>
</evidence>
<organism evidence="6 7">
    <name type="scientific">Dovyalis caffra</name>
    <dbReference type="NCBI Taxonomy" id="77055"/>
    <lineage>
        <taxon>Eukaryota</taxon>
        <taxon>Viridiplantae</taxon>
        <taxon>Streptophyta</taxon>
        <taxon>Embryophyta</taxon>
        <taxon>Tracheophyta</taxon>
        <taxon>Spermatophyta</taxon>
        <taxon>Magnoliopsida</taxon>
        <taxon>eudicotyledons</taxon>
        <taxon>Gunneridae</taxon>
        <taxon>Pentapetalae</taxon>
        <taxon>rosids</taxon>
        <taxon>fabids</taxon>
        <taxon>Malpighiales</taxon>
        <taxon>Salicaceae</taxon>
        <taxon>Flacourtieae</taxon>
        <taxon>Dovyalis</taxon>
    </lineage>
</organism>
<dbReference type="GO" id="GO:0006357">
    <property type="term" value="P:regulation of transcription by RNA polymerase II"/>
    <property type="evidence" value="ECO:0007669"/>
    <property type="project" value="TreeGrafter"/>
</dbReference>
<dbReference type="Proteomes" id="UP001314170">
    <property type="component" value="Unassembled WGS sequence"/>
</dbReference>
<proteinExistence type="predicted"/>
<reference evidence="6 7" key="1">
    <citation type="submission" date="2024-01" db="EMBL/GenBank/DDBJ databases">
        <authorList>
            <person name="Waweru B."/>
        </authorList>
    </citation>
    <scope>NUCLEOTIDE SEQUENCE [LARGE SCALE GENOMIC DNA]</scope>
</reference>
<sequence length="567" mass="63574">MSYKLRTRTQKRPYVNSSCDDDGYESDSERRKDPDFTRTVRPRRRKTGASVMIAENAEQRRVDHPPKRARKSSPSAGEPSTSGSKPAESVERTIMSWLIDQGVIIENERIYYVAEREGDSDDRKQSKKEVLKNGRTSRKGVWCECCNEFMTVWDFETHAGSFLQRPYEHIYVARSNNSLQQCQAEVWQSNVEVERRTFNEIVPRNGSSDEHDDACLICGDGGNLICCDKAFPKEIGFAPTVCASTILTSCFTILVFTNEAVSFAVIDHGQCLVNKQELDLNASAETLACDSRCREVYEKLQSLVGVKHELEGGFCWTLLQRLEPDNLDFENRHLITECNSKIALAWEVLNECFDTIIDRHTQINVVQSVVYSQGSNFTRINFRGFYTAILEKNDDIISAATIRVHGTELAEMPFIGTREMYRQKGMSRMLLVTLESIFSVLGVEHLIIPSVQELTDMWKGKCGFSTIEDGVCKKINNRNTLTFPSTVRLQKALHTTPACSPCAVMDVDEGADAAADGDLDVESTGADVESTGAGVEMVRDSCAKLAGLDLNLEYTECEDEDVARPVT</sequence>
<feature type="region of interest" description="Disordered" evidence="3">
    <location>
        <begin position="1"/>
        <end position="89"/>
    </location>
</feature>
<feature type="compositionally biased region" description="Basic and acidic residues" evidence="3">
    <location>
        <begin position="57"/>
        <end position="66"/>
    </location>
</feature>
<dbReference type="EMBL" id="CAWUPB010001197">
    <property type="protein sequence ID" value="CAK7356303.1"/>
    <property type="molecule type" value="Genomic_DNA"/>
</dbReference>
<protein>
    <submittedName>
        <fullName evidence="6">Uncharacterized protein</fullName>
    </submittedName>
</protein>
<evidence type="ECO:0000259" key="4">
    <source>
        <dbReference type="Pfam" id="PF16135"/>
    </source>
</evidence>
<evidence type="ECO:0000256" key="1">
    <source>
        <dbReference type="ARBA" id="ARBA00004123"/>
    </source>
</evidence>
<accession>A0AAV1SU30</accession>
<dbReference type="PANTHER" id="PTHR46309">
    <property type="entry name" value="PHD FINGER PROTEIN 12"/>
    <property type="match status" value="1"/>
</dbReference>
<dbReference type="AlphaFoldDB" id="A0AAV1SU30"/>
<feature type="domain" description="Increased DNA methylation 1 C-terminal" evidence="5">
    <location>
        <begin position="353"/>
        <end position="491"/>
    </location>
</feature>
<feature type="compositionally biased region" description="Basic residues" evidence="3">
    <location>
        <begin position="1"/>
        <end position="11"/>
    </location>
</feature>
<dbReference type="GO" id="GO:0005634">
    <property type="term" value="C:nucleus"/>
    <property type="evidence" value="ECO:0007669"/>
    <property type="project" value="UniProtKB-SubCell"/>
</dbReference>
<dbReference type="GO" id="GO:0003714">
    <property type="term" value="F:transcription corepressor activity"/>
    <property type="evidence" value="ECO:0007669"/>
    <property type="project" value="InterPro"/>
</dbReference>
<feature type="compositionally biased region" description="Basic and acidic residues" evidence="3">
    <location>
        <begin position="27"/>
        <end position="38"/>
    </location>
</feature>
<gene>
    <name evidence="6" type="ORF">DCAF_LOCUS26574</name>
</gene>
<keyword evidence="2" id="KW-0539">Nucleus</keyword>
<evidence type="ECO:0000313" key="6">
    <source>
        <dbReference type="EMBL" id="CAK7356303.1"/>
    </source>
</evidence>
<evidence type="ECO:0000256" key="2">
    <source>
        <dbReference type="ARBA" id="ARBA00023242"/>
    </source>
</evidence>
<dbReference type="InterPro" id="IPR032308">
    <property type="entry name" value="TDBD"/>
</dbReference>
<dbReference type="Pfam" id="PF23209">
    <property type="entry name" value="IDM1_C"/>
    <property type="match status" value="1"/>
</dbReference>
<feature type="compositionally biased region" description="Polar residues" evidence="3">
    <location>
        <begin position="72"/>
        <end position="84"/>
    </location>
</feature>
<comment type="caution">
    <text evidence="6">The sequence shown here is derived from an EMBL/GenBank/DDBJ whole genome shotgun (WGS) entry which is preliminary data.</text>
</comment>
<evidence type="ECO:0000313" key="7">
    <source>
        <dbReference type="Proteomes" id="UP001314170"/>
    </source>
</evidence>